<dbReference type="PANTHER" id="PTHR31672:SF13">
    <property type="entry name" value="F-BOX PROTEIN CPR30-LIKE"/>
    <property type="match status" value="1"/>
</dbReference>
<accession>A0AAN9JAU0</accession>
<sequence>MEEENSAKKNGRVGFTLPHELIVEILLRLPVKSLLQFKSVLYHGFGYDVSTDDYLVFFLKLTPIQSNRAEFFSLKTNSWNSVDFRRLDYRYRNLGYRFTAGSFVHGAIHWLVFSVNSNALVILDFDRIERSLYEIPLPLDLTLEYYRSLFKFHWLLGDVVEIWVMKEYRVLSSWTRTFVVATCPDIPPTSFFPVCFTNVVGFSDHVAVQDWRSLMTRRGLGGGGRVMVVMEDAWMVDEGGHGREFNGG</sequence>
<keyword evidence="1" id="KW-1133">Transmembrane helix</keyword>
<comment type="caution">
    <text evidence="2">The sequence shown here is derived from an EMBL/GenBank/DDBJ whole genome shotgun (WGS) entry which is preliminary data.</text>
</comment>
<dbReference type="InterPro" id="IPR050796">
    <property type="entry name" value="SCF_F-box_component"/>
</dbReference>
<dbReference type="EMBL" id="JAYKXN010000004">
    <property type="protein sequence ID" value="KAK7295542.1"/>
    <property type="molecule type" value="Genomic_DNA"/>
</dbReference>
<protein>
    <submittedName>
        <fullName evidence="2">Uncharacterized protein</fullName>
    </submittedName>
</protein>
<feature type="transmembrane region" description="Helical" evidence="1">
    <location>
        <begin position="94"/>
        <end position="113"/>
    </location>
</feature>
<reference evidence="2 3" key="1">
    <citation type="submission" date="2024-01" db="EMBL/GenBank/DDBJ databases">
        <title>The genomes of 5 underutilized Papilionoideae crops provide insights into root nodulation and disease resistance.</title>
        <authorList>
            <person name="Yuan L."/>
        </authorList>
    </citation>
    <scope>NUCLEOTIDE SEQUENCE [LARGE SCALE GENOMIC DNA]</scope>
    <source>
        <strain evidence="2">LY-2023</strain>
        <tissue evidence="2">Leaf</tissue>
    </source>
</reference>
<dbReference type="NCBIfam" id="TIGR01640">
    <property type="entry name" value="F_box_assoc_1"/>
    <property type="match status" value="1"/>
</dbReference>
<proteinExistence type="predicted"/>
<keyword evidence="1" id="KW-0472">Membrane</keyword>
<dbReference type="Proteomes" id="UP001359559">
    <property type="component" value="Unassembled WGS sequence"/>
</dbReference>
<keyword evidence="3" id="KW-1185">Reference proteome</keyword>
<dbReference type="InterPro" id="IPR017451">
    <property type="entry name" value="F-box-assoc_interact_dom"/>
</dbReference>
<organism evidence="2 3">
    <name type="scientific">Clitoria ternatea</name>
    <name type="common">Butterfly pea</name>
    <dbReference type="NCBI Taxonomy" id="43366"/>
    <lineage>
        <taxon>Eukaryota</taxon>
        <taxon>Viridiplantae</taxon>
        <taxon>Streptophyta</taxon>
        <taxon>Embryophyta</taxon>
        <taxon>Tracheophyta</taxon>
        <taxon>Spermatophyta</taxon>
        <taxon>Magnoliopsida</taxon>
        <taxon>eudicotyledons</taxon>
        <taxon>Gunneridae</taxon>
        <taxon>Pentapetalae</taxon>
        <taxon>rosids</taxon>
        <taxon>fabids</taxon>
        <taxon>Fabales</taxon>
        <taxon>Fabaceae</taxon>
        <taxon>Papilionoideae</taxon>
        <taxon>50 kb inversion clade</taxon>
        <taxon>NPAAA clade</taxon>
        <taxon>indigoferoid/millettioid clade</taxon>
        <taxon>Phaseoleae</taxon>
        <taxon>Clitoria</taxon>
    </lineage>
</organism>
<keyword evidence="1" id="KW-0812">Transmembrane</keyword>
<evidence type="ECO:0000313" key="2">
    <source>
        <dbReference type="EMBL" id="KAK7295542.1"/>
    </source>
</evidence>
<evidence type="ECO:0000256" key="1">
    <source>
        <dbReference type="SAM" id="Phobius"/>
    </source>
</evidence>
<gene>
    <name evidence="2" type="ORF">RJT34_18452</name>
</gene>
<dbReference type="PANTHER" id="PTHR31672">
    <property type="entry name" value="BNACNNG10540D PROTEIN"/>
    <property type="match status" value="1"/>
</dbReference>
<name>A0AAN9JAU0_CLITE</name>
<dbReference type="AlphaFoldDB" id="A0AAN9JAU0"/>
<evidence type="ECO:0000313" key="3">
    <source>
        <dbReference type="Proteomes" id="UP001359559"/>
    </source>
</evidence>